<evidence type="ECO:0000313" key="2">
    <source>
        <dbReference type="Proteomes" id="UP000265703"/>
    </source>
</evidence>
<name>A0A397SUY8_9GLOM</name>
<protein>
    <submittedName>
        <fullName evidence="1">Uncharacterized protein</fullName>
    </submittedName>
</protein>
<evidence type="ECO:0000313" key="1">
    <source>
        <dbReference type="EMBL" id="RIA86711.1"/>
    </source>
</evidence>
<accession>A0A397SUY8</accession>
<comment type="caution">
    <text evidence="1">The sequence shown here is derived from an EMBL/GenBank/DDBJ whole genome shotgun (WGS) entry which is preliminary data.</text>
</comment>
<dbReference type="EMBL" id="QKYT01000349">
    <property type="protein sequence ID" value="RIA86711.1"/>
    <property type="molecule type" value="Genomic_DNA"/>
</dbReference>
<organism evidence="1 2">
    <name type="scientific">Glomus cerebriforme</name>
    <dbReference type="NCBI Taxonomy" id="658196"/>
    <lineage>
        <taxon>Eukaryota</taxon>
        <taxon>Fungi</taxon>
        <taxon>Fungi incertae sedis</taxon>
        <taxon>Mucoromycota</taxon>
        <taxon>Glomeromycotina</taxon>
        <taxon>Glomeromycetes</taxon>
        <taxon>Glomerales</taxon>
        <taxon>Glomeraceae</taxon>
        <taxon>Glomus</taxon>
    </lineage>
</organism>
<proteinExistence type="predicted"/>
<keyword evidence="2" id="KW-1185">Reference proteome</keyword>
<reference evidence="1 2" key="1">
    <citation type="submission" date="2018-06" db="EMBL/GenBank/DDBJ databases">
        <title>Comparative genomics reveals the genomic features of Rhizophagus irregularis, R. cerebriforme, R. diaphanum and Gigaspora rosea, and their symbiotic lifestyle signature.</title>
        <authorList>
            <person name="Morin E."/>
            <person name="San Clemente H."/>
            <person name="Chen E.C.H."/>
            <person name="De La Providencia I."/>
            <person name="Hainaut M."/>
            <person name="Kuo A."/>
            <person name="Kohler A."/>
            <person name="Murat C."/>
            <person name="Tang N."/>
            <person name="Roy S."/>
            <person name="Loubradou J."/>
            <person name="Henrissat B."/>
            <person name="Grigoriev I.V."/>
            <person name="Corradi N."/>
            <person name="Roux C."/>
            <person name="Martin F.M."/>
        </authorList>
    </citation>
    <scope>NUCLEOTIDE SEQUENCE [LARGE SCALE GENOMIC DNA]</scope>
    <source>
        <strain evidence="1 2">DAOM 227022</strain>
    </source>
</reference>
<sequence>MDINEYSFFPIHDSEIMSLYNRYLNWHRVGRIGPEVANESALSDHLHTLHESESFLKEPTSWSLYLSNIQNKSTNLYKLGTFLHDFSKGIQSHKSKFEICSVFGYNVFHDEKNAEKNLFIPPLSGNFSYKMLEEWAKGNSHLRTFLPSYPYPNFLNSLKKPIIKFQESVQFDYIPLKSKSYPSYERISIMLDVNDFGFKFKESTMLKKRLLADLLMMDCPTDLRLSAIIKESVDDSLNMDNFIKECLYKSAQDIQCPKEYTFCFDNEGEKINVPYNLERMKLYLTSHYDYNGFILAVSKISELETNIIRPDIKLIYEPNISQSQIIENLLNPSELNKEENENFEPLSITKINNEKNDSYLEQWKIFILTSLEIIYNIKK</sequence>
<gene>
    <name evidence="1" type="ORF">C1645_779037</name>
</gene>
<dbReference type="Proteomes" id="UP000265703">
    <property type="component" value="Unassembled WGS sequence"/>
</dbReference>
<dbReference type="STRING" id="658196.A0A397SUY8"/>
<dbReference type="OrthoDB" id="5392646at2759"/>
<dbReference type="AlphaFoldDB" id="A0A397SUY8"/>